<gene>
    <name evidence="2" type="ORF">Ae201684_010695</name>
</gene>
<comment type="caution">
    <text evidence="2">The sequence shown here is derived from an EMBL/GenBank/DDBJ whole genome shotgun (WGS) entry which is preliminary data.</text>
</comment>
<feature type="region of interest" description="Disordered" evidence="1">
    <location>
        <begin position="19"/>
        <end position="38"/>
    </location>
</feature>
<name>A0A6G0WWX8_9STRA</name>
<keyword evidence="3" id="KW-1185">Reference proteome</keyword>
<sequence length="677" mass="75278">MMQYGAEQLRMSEIRAIVEKSQRRSRSSSMAPPPKASREKWPWAFYDYNADMTPQELLQRGLSLMQHVRTECKSLNAAVGNGDYGVSSTKDLERNVFAVHATAELATTIPSILQTLTGPRGTQFTIFLSRLLGDKIEETATHRHFGTDTNGRPWVDPTCIAPRMVSIGSFSYDDSSLLKKVTKEMVYLDFMHVHTNMRAVSRVFKSIDSDRDPSSHRNTERVKHVLFGFYIETIGEVAENPKIRVTFYGDFCLPSCQEPSKILRDVKRLLEKLGSAISLLQRTVSRQDGSGSGRGNKWCRGCLNSFSLFRPATTCTACTQWFCSDCLCHEEILAPTGGTFDVRVCLICKASIAGTPTPKPQMYHGICTHCHIHEGTKVCRLCGDHCCQDCCHSNPLGKPGDTCLRCTERRGSTHSKLSPHPSLLNRAQQQATQTAPDPLAWKPPEPVVLFDPSDFACRTSQALHKYLLRISEGNEIENLSPDTIEQIRVSIMGGPPFRDVCTPPLSPVVVPPEFYPQPECELPHRVDAESVRTSVVLDLQTNDALDELCLQAATRMECVYAFVNLIYKGSFMLKGVASIGQPAPNSIPRDCVLSKHSSALPLFVPDAEMDPRFSSSPLVTGKEHIRFYYGLPLVASSGVLLGTVAVADIHPRVRMSSVQREHLVEFAYETAQVIQDH</sequence>
<proteinExistence type="predicted"/>
<accession>A0A6G0WWX8</accession>
<evidence type="ECO:0000313" key="3">
    <source>
        <dbReference type="Proteomes" id="UP000481153"/>
    </source>
</evidence>
<protein>
    <recommendedName>
        <fullName evidence="4">GAF domain-containing protein</fullName>
    </recommendedName>
</protein>
<dbReference type="Gene3D" id="3.30.40.10">
    <property type="entry name" value="Zinc/RING finger domain, C3HC4 (zinc finger)"/>
    <property type="match status" value="1"/>
</dbReference>
<dbReference type="SUPFAM" id="SSF57903">
    <property type="entry name" value="FYVE/PHD zinc finger"/>
    <property type="match status" value="1"/>
</dbReference>
<evidence type="ECO:0000256" key="1">
    <source>
        <dbReference type="SAM" id="MobiDB-lite"/>
    </source>
</evidence>
<dbReference type="Gene3D" id="3.30.450.40">
    <property type="match status" value="1"/>
</dbReference>
<dbReference type="InterPro" id="IPR013083">
    <property type="entry name" value="Znf_RING/FYVE/PHD"/>
</dbReference>
<dbReference type="AlphaFoldDB" id="A0A6G0WWX8"/>
<dbReference type="PANTHER" id="PTHR43102">
    <property type="entry name" value="SLR1143 PROTEIN"/>
    <property type="match status" value="1"/>
</dbReference>
<dbReference type="PANTHER" id="PTHR43102:SF2">
    <property type="entry name" value="GAF DOMAIN-CONTAINING PROTEIN"/>
    <property type="match status" value="1"/>
</dbReference>
<organism evidence="2 3">
    <name type="scientific">Aphanomyces euteiches</name>
    <dbReference type="NCBI Taxonomy" id="100861"/>
    <lineage>
        <taxon>Eukaryota</taxon>
        <taxon>Sar</taxon>
        <taxon>Stramenopiles</taxon>
        <taxon>Oomycota</taxon>
        <taxon>Saprolegniomycetes</taxon>
        <taxon>Saprolegniales</taxon>
        <taxon>Verrucalvaceae</taxon>
        <taxon>Aphanomyces</taxon>
    </lineage>
</organism>
<evidence type="ECO:0000313" key="2">
    <source>
        <dbReference type="EMBL" id="KAF0732042.1"/>
    </source>
</evidence>
<feature type="region of interest" description="Disordered" evidence="1">
    <location>
        <begin position="413"/>
        <end position="440"/>
    </location>
</feature>
<reference evidence="2 3" key="1">
    <citation type="submission" date="2019-07" db="EMBL/GenBank/DDBJ databases">
        <title>Genomics analysis of Aphanomyces spp. identifies a new class of oomycete effector associated with host adaptation.</title>
        <authorList>
            <person name="Gaulin E."/>
        </authorList>
    </citation>
    <scope>NUCLEOTIDE SEQUENCE [LARGE SCALE GENOMIC DNA]</scope>
    <source>
        <strain evidence="2 3">ATCC 201684</strain>
    </source>
</reference>
<dbReference type="InterPro" id="IPR029016">
    <property type="entry name" value="GAF-like_dom_sf"/>
</dbReference>
<dbReference type="CDD" id="cd00065">
    <property type="entry name" value="FYVE_like_SF"/>
    <property type="match status" value="1"/>
</dbReference>
<dbReference type="VEuPathDB" id="FungiDB:AeMF1_015197"/>
<evidence type="ECO:0008006" key="4">
    <source>
        <dbReference type="Google" id="ProtNLM"/>
    </source>
</evidence>
<dbReference type="EMBL" id="VJMJ01000137">
    <property type="protein sequence ID" value="KAF0732042.1"/>
    <property type="molecule type" value="Genomic_DNA"/>
</dbReference>
<dbReference type="SUPFAM" id="SSF55781">
    <property type="entry name" value="GAF domain-like"/>
    <property type="match status" value="1"/>
</dbReference>
<dbReference type="Proteomes" id="UP000481153">
    <property type="component" value="Unassembled WGS sequence"/>
</dbReference>
<dbReference type="InterPro" id="IPR011011">
    <property type="entry name" value="Znf_FYVE_PHD"/>
</dbReference>